<dbReference type="Gene3D" id="3.40.462.20">
    <property type="match status" value="1"/>
</dbReference>
<evidence type="ECO:0000256" key="5">
    <source>
        <dbReference type="SAM" id="SignalP"/>
    </source>
</evidence>
<dbReference type="OrthoDB" id="2151789at2759"/>
<evidence type="ECO:0000256" key="1">
    <source>
        <dbReference type="ARBA" id="ARBA00005466"/>
    </source>
</evidence>
<dbReference type="PANTHER" id="PTHR42973:SF54">
    <property type="entry name" value="FAD-BINDING PCMH-TYPE DOMAIN-CONTAINING PROTEIN"/>
    <property type="match status" value="1"/>
</dbReference>
<dbReference type="PANTHER" id="PTHR42973">
    <property type="entry name" value="BINDING OXIDOREDUCTASE, PUTATIVE (AFU_ORTHOLOGUE AFUA_1G17690)-RELATED"/>
    <property type="match status" value="1"/>
</dbReference>
<dbReference type="InterPro" id="IPR036318">
    <property type="entry name" value="FAD-bd_PCMH-like_sf"/>
</dbReference>
<dbReference type="Gene3D" id="3.30.465.10">
    <property type="match status" value="1"/>
</dbReference>
<feature type="chain" id="PRO_5040496159" evidence="5">
    <location>
        <begin position="20"/>
        <end position="541"/>
    </location>
</feature>
<dbReference type="InterPro" id="IPR050416">
    <property type="entry name" value="FAD-linked_Oxidoreductase"/>
</dbReference>
<dbReference type="InterPro" id="IPR006094">
    <property type="entry name" value="Oxid_FAD_bind_N"/>
</dbReference>
<feature type="domain" description="FAD-binding PCMH-type" evidence="6">
    <location>
        <begin position="108"/>
        <end position="280"/>
    </location>
</feature>
<evidence type="ECO:0000256" key="2">
    <source>
        <dbReference type="ARBA" id="ARBA00022630"/>
    </source>
</evidence>
<comment type="caution">
    <text evidence="7">The sequence shown here is derived from an EMBL/GenBank/DDBJ whole genome shotgun (WGS) entry which is preliminary data.</text>
</comment>
<dbReference type="InterPro" id="IPR016169">
    <property type="entry name" value="FAD-bd_PCMH_sub2"/>
</dbReference>
<keyword evidence="4" id="KW-0560">Oxidoreductase</keyword>
<protein>
    <submittedName>
        <fullName evidence="7">FAD linked oxidase-like protein</fullName>
    </submittedName>
</protein>
<evidence type="ECO:0000259" key="6">
    <source>
        <dbReference type="PROSITE" id="PS51387"/>
    </source>
</evidence>
<keyword evidence="8" id="KW-1185">Reference proteome</keyword>
<sequence length="541" mass="58923">MAPLSVICLVLAGASQVASFSRFAPSLAPRLNANKPIDAFVDSLRLQKEQVQVVHDYLVKDSNLDAYLEHRSYDSTQLAATACGTLEILLGKDSVDTSPVNETVVQETWLSPNCASFPDAKADVSLIIKTVQFFGTQFVVRSGGHSPNPGFSSLAGPGLLIDLQRLNRISLSRDGKTVALEPGARWGAVYSTLDPYNVSVIGARIPHVGVGGTFLGGGYFHFSGQYGTAADNLKNVNIVLANGSIIDANAKESTDLFWALKGGGPNYGIVVEYVAYTTPVKDMWYQAGIYASAQVPAILDAFAKWQNTGAADLKSTVALIIGLQTTTLGFFYSEPASKPKAFELFYDIPSLAVAIPPTNGTVNSLTQVLGSTFSNVPQRHDYRAASSKVDAQLYNDVYDFWRQEASAVHNTTGANMTFTLQPVPANLAQEGSRKGGNPMGVPTEAHQWWTTIVDWTHAKDDEIVRAVPIATEKKWKELSEKRGLDVKYRFLNDASRDQNPLATYGTENLQRLKQIAIKYDPGKVFQNLQNDGFLIYQQSIH</sequence>
<proteinExistence type="inferred from homology"/>
<evidence type="ECO:0000256" key="3">
    <source>
        <dbReference type="ARBA" id="ARBA00022827"/>
    </source>
</evidence>
<comment type="similarity">
    <text evidence="1">Belongs to the oxygen-dependent FAD-linked oxidoreductase family.</text>
</comment>
<dbReference type="InterPro" id="IPR016166">
    <property type="entry name" value="FAD-bd_PCMH"/>
</dbReference>
<name>A0A9P4JZB4_9PLEO</name>
<accession>A0A9P4JZB4</accession>
<keyword evidence="2" id="KW-0285">Flavoprotein</keyword>
<keyword evidence="5" id="KW-0732">Signal</keyword>
<dbReference type="Pfam" id="PF01565">
    <property type="entry name" value="FAD_binding_4"/>
    <property type="match status" value="1"/>
</dbReference>
<dbReference type="SUPFAM" id="SSF56176">
    <property type="entry name" value="FAD-binding/transporter-associated domain-like"/>
    <property type="match status" value="1"/>
</dbReference>
<evidence type="ECO:0000256" key="4">
    <source>
        <dbReference type="ARBA" id="ARBA00023002"/>
    </source>
</evidence>
<keyword evidence="3" id="KW-0274">FAD</keyword>
<reference evidence="8" key="1">
    <citation type="journal article" date="2020" name="Stud. Mycol.">
        <title>101 Dothideomycetes genomes: A test case for predicting lifestyles and emergence of pathogens.</title>
        <authorList>
            <person name="Haridas S."/>
            <person name="Albert R."/>
            <person name="Binder M."/>
            <person name="Bloem J."/>
            <person name="LaButti K."/>
            <person name="Salamov A."/>
            <person name="Andreopoulos B."/>
            <person name="Baker S."/>
            <person name="Barry K."/>
            <person name="Bills G."/>
            <person name="Bluhm B."/>
            <person name="Cannon C."/>
            <person name="Castanera R."/>
            <person name="Culley D."/>
            <person name="Daum C."/>
            <person name="Ezra D."/>
            <person name="Gonzalez J."/>
            <person name="Henrissat B."/>
            <person name="Kuo A."/>
            <person name="Liang C."/>
            <person name="Lipzen A."/>
            <person name="Lutzoni F."/>
            <person name="Magnuson J."/>
            <person name="Mondo S."/>
            <person name="Nolan M."/>
            <person name="Ohm R."/>
            <person name="Pangilinan J."/>
            <person name="Park H.-J."/>
            <person name="Ramirez L."/>
            <person name="Alfaro M."/>
            <person name="Sun H."/>
            <person name="Tritt A."/>
            <person name="Yoshinaga Y."/>
            <person name="Zwiers L.-H."/>
            <person name="Turgeon B."/>
            <person name="Goodwin S."/>
            <person name="Spatafora J."/>
            <person name="Crous P."/>
            <person name="Grigoriev I."/>
        </authorList>
    </citation>
    <scope>NUCLEOTIDE SEQUENCE [LARGE SCALE GENOMIC DNA]</scope>
    <source>
        <strain evidence="8">CBS 304.66</strain>
    </source>
</reference>
<evidence type="ECO:0000313" key="7">
    <source>
        <dbReference type="EMBL" id="KAF2259717.1"/>
    </source>
</evidence>
<dbReference type="GO" id="GO:0016491">
    <property type="term" value="F:oxidoreductase activity"/>
    <property type="evidence" value="ECO:0007669"/>
    <property type="project" value="UniProtKB-KW"/>
</dbReference>
<dbReference type="GO" id="GO:0071949">
    <property type="term" value="F:FAD binding"/>
    <property type="evidence" value="ECO:0007669"/>
    <property type="project" value="InterPro"/>
</dbReference>
<dbReference type="Proteomes" id="UP000800093">
    <property type="component" value="Unassembled WGS sequence"/>
</dbReference>
<dbReference type="AlphaFoldDB" id="A0A9P4JZB4"/>
<organism evidence="7 8">
    <name type="scientific">Lojkania enalia</name>
    <dbReference type="NCBI Taxonomy" id="147567"/>
    <lineage>
        <taxon>Eukaryota</taxon>
        <taxon>Fungi</taxon>
        <taxon>Dikarya</taxon>
        <taxon>Ascomycota</taxon>
        <taxon>Pezizomycotina</taxon>
        <taxon>Dothideomycetes</taxon>
        <taxon>Pleosporomycetidae</taxon>
        <taxon>Pleosporales</taxon>
        <taxon>Pleosporales incertae sedis</taxon>
        <taxon>Lojkania</taxon>
    </lineage>
</organism>
<dbReference type="PROSITE" id="PS51387">
    <property type="entry name" value="FAD_PCMH"/>
    <property type="match status" value="1"/>
</dbReference>
<feature type="signal peptide" evidence="5">
    <location>
        <begin position="1"/>
        <end position="19"/>
    </location>
</feature>
<gene>
    <name evidence="7" type="ORF">CC78DRAFT_620818</name>
</gene>
<dbReference type="EMBL" id="ML986701">
    <property type="protein sequence ID" value="KAF2259717.1"/>
    <property type="molecule type" value="Genomic_DNA"/>
</dbReference>
<evidence type="ECO:0000313" key="8">
    <source>
        <dbReference type="Proteomes" id="UP000800093"/>
    </source>
</evidence>